<keyword evidence="8" id="KW-0539">Nucleus</keyword>
<evidence type="ECO:0000256" key="2">
    <source>
        <dbReference type="ARBA" id="ARBA00004574"/>
    </source>
</evidence>
<feature type="region of interest" description="Disordered" evidence="9">
    <location>
        <begin position="957"/>
        <end position="976"/>
    </location>
</feature>
<dbReference type="GO" id="GO:0098505">
    <property type="term" value="F:G-rich strand telomeric DNA binding"/>
    <property type="evidence" value="ECO:0007669"/>
    <property type="project" value="Ensembl"/>
</dbReference>
<evidence type="ECO:0000256" key="1">
    <source>
        <dbReference type="ARBA" id="ARBA00004123"/>
    </source>
</evidence>
<dbReference type="InterPro" id="IPR029156">
    <property type="entry name" value="CTC1"/>
</dbReference>
<dbReference type="HOGENOM" id="CLU_008170_0_0_1"/>
<dbReference type="GO" id="GO:0035264">
    <property type="term" value="P:multicellular organism growth"/>
    <property type="evidence" value="ECO:0007669"/>
    <property type="project" value="Ensembl"/>
</dbReference>
<dbReference type="GO" id="GO:0048539">
    <property type="term" value="P:bone marrow development"/>
    <property type="evidence" value="ECO:0007669"/>
    <property type="project" value="Ensembl"/>
</dbReference>
<reference evidence="10 11" key="1">
    <citation type="journal article" date="2010" name="Nature">
        <title>The sequence and de novo assembly of the giant panda genome.</title>
        <authorList>
            <person name="Li R."/>
            <person name="Fan W."/>
            <person name="Tian G."/>
            <person name="Zhu H."/>
            <person name="He L."/>
            <person name="Cai J."/>
            <person name="Huang Q."/>
            <person name="Cai Q."/>
            <person name="Li B."/>
            <person name="Bai Y."/>
            <person name="Zhang Z."/>
            <person name="Zhang Y."/>
            <person name="Wang W."/>
            <person name="Li J."/>
            <person name="Wei F."/>
            <person name="Li H."/>
            <person name="Jian M."/>
            <person name="Li J."/>
            <person name="Zhang Z."/>
            <person name="Nielsen R."/>
            <person name="Li D."/>
            <person name="Gu W."/>
            <person name="Yang Z."/>
            <person name="Xuan Z."/>
            <person name="Ryder O.A."/>
            <person name="Leung F.C."/>
            <person name="Zhou Y."/>
            <person name="Cao J."/>
            <person name="Sun X."/>
            <person name="Fu Y."/>
            <person name="Fang X."/>
            <person name="Guo X."/>
            <person name="Wang B."/>
            <person name="Hou R."/>
            <person name="Shen F."/>
            <person name="Mu B."/>
            <person name="Ni P."/>
            <person name="Lin R."/>
            <person name="Qian W."/>
            <person name="Wang G."/>
            <person name="Yu C."/>
            <person name="Nie W."/>
            <person name="Wang J."/>
            <person name="Wu Z."/>
            <person name="Liang H."/>
            <person name="Min J."/>
            <person name="Wu Q."/>
            <person name="Cheng S."/>
            <person name="Ruan J."/>
            <person name="Wang M."/>
            <person name="Shi Z."/>
            <person name="Wen M."/>
            <person name="Liu B."/>
            <person name="Ren X."/>
            <person name="Zheng H."/>
            <person name="Dong D."/>
            <person name="Cook K."/>
            <person name="Shan G."/>
            <person name="Zhang H."/>
            <person name="Kosiol C."/>
            <person name="Xie X."/>
            <person name="Lu Z."/>
            <person name="Zheng H."/>
            <person name="Li Y."/>
            <person name="Steiner C.C."/>
            <person name="Lam T.T."/>
            <person name="Lin S."/>
            <person name="Zhang Q."/>
            <person name="Li G."/>
            <person name="Tian J."/>
            <person name="Gong T."/>
            <person name="Liu H."/>
            <person name="Zhang D."/>
            <person name="Fang L."/>
            <person name="Ye C."/>
            <person name="Zhang J."/>
            <person name="Hu W."/>
            <person name="Xu A."/>
            <person name="Ren Y."/>
            <person name="Zhang G."/>
            <person name="Bruford M.W."/>
            <person name="Li Q."/>
            <person name="Ma L."/>
            <person name="Guo Y."/>
            <person name="An N."/>
            <person name="Hu Y."/>
            <person name="Zheng Y."/>
            <person name="Shi Y."/>
            <person name="Li Z."/>
            <person name="Liu Q."/>
            <person name="Chen Y."/>
            <person name="Zhao J."/>
            <person name="Qu N."/>
            <person name="Zhao S."/>
            <person name="Tian F."/>
            <person name="Wang X."/>
            <person name="Wang H."/>
            <person name="Xu L."/>
            <person name="Liu X."/>
            <person name="Vinar T."/>
            <person name="Wang Y."/>
            <person name="Lam T.W."/>
            <person name="Yiu S.M."/>
            <person name="Liu S."/>
            <person name="Zhang H."/>
            <person name="Li D."/>
            <person name="Huang Y."/>
            <person name="Wang X."/>
            <person name="Yang G."/>
            <person name="Jiang Z."/>
            <person name="Wang J."/>
            <person name="Qin N."/>
            <person name="Li L."/>
            <person name="Li J."/>
            <person name="Bolund L."/>
            <person name="Kristiansen K."/>
            <person name="Wong G.K."/>
            <person name="Olson M."/>
            <person name="Zhang X."/>
            <person name="Li S."/>
            <person name="Yang H."/>
            <person name="Wang J."/>
            <person name="Wang J."/>
        </authorList>
    </citation>
    <scope>NUCLEOTIDE SEQUENCE [LARGE SCALE GENOMIC DNA]</scope>
</reference>
<dbReference type="GeneTree" id="ENSGT00390000011553"/>
<evidence type="ECO:0000256" key="5">
    <source>
        <dbReference type="ARBA" id="ARBA00022454"/>
    </source>
</evidence>
<dbReference type="GO" id="GO:0005829">
    <property type="term" value="C:cytosol"/>
    <property type="evidence" value="ECO:0007669"/>
    <property type="project" value="Ensembl"/>
</dbReference>
<reference evidence="10" key="2">
    <citation type="submission" date="2025-08" db="UniProtKB">
        <authorList>
            <consortium name="Ensembl"/>
        </authorList>
    </citation>
    <scope>IDENTIFICATION</scope>
</reference>
<keyword evidence="6" id="KW-0779">Telomere</keyword>
<dbReference type="GO" id="GO:0090399">
    <property type="term" value="P:replicative senescence"/>
    <property type="evidence" value="ECO:0007669"/>
    <property type="project" value="Ensembl"/>
</dbReference>
<dbReference type="GO" id="GO:0045740">
    <property type="term" value="P:positive regulation of DNA replication"/>
    <property type="evidence" value="ECO:0007669"/>
    <property type="project" value="Ensembl"/>
</dbReference>
<dbReference type="PANTHER" id="PTHR14865">
    <property type="entry name" value="CST COMPLEX SUBUNIT CTC1"/>
    <property type="match status" value="1"/>
</dbReference>
<feature type="region of interest" description="Disordered" evidence="9">
    <location>
        <begin position="1"/>
        <end position="109"/>
    </location>
</feature>
<gene>
    <name evidence="10" type="primary">CTC1</name>
</gene>
<dbReference type="GeneID" id="100478589"/>
<organism evidence="10 11">
    <name type="scientific">Ailuropoda melanoleuca</name>
    <name type="common">Giant panda</name>
    <dbReference type="NCBI Taxonomy" id="9646"/>
    <lineage>
        <taxon>Eukaryota</taxon>
        <taxon>Metazoa</taxon>
        <taxon>Chordata</taxon>
        <taxon>Craniata</taxon>
        <taxon>Vertebrata</taxon>
        <taxon>Euteleostomi</taxon>
        <taxon>Mammalia</taxon>
        <taxon>Eutheria</taxon>
        <taxon>Laurasiatheria</taxon>
        <taxon>Carnivora</taxon>
        <taxon>Caniformia</taxon>
        <taxon>Ursidae</taxon>
        <taxon>Ailuropoda</taxon>
    </lineage>
</organism>
<dbReference type="Proteomes" id="UP000008912">
    <property type="component" value="Unassembled WGS sequence"/>
</dbReference>
<dbReference type="GO" id="GO:0048146">
    <property type="term" value="P:positive regulation of fibroblast proliferation"/>
    <property type="evidence" value="ECO:0007669"/>
    <property type="project" value="Ensembl"/>
</dbReference>
<evidence type="ECO:0000313" key="11">
    <source>
        <dbReference type="Proteomes" id="UP000008912"/>
    </source>
</evidence>
<dbReference type="RefSeq" id="XP_002921213.3">
    <property type="nucleotide sequence ID" value="XM_002921167.4"/>
</dbReference>
<evidence type="ECO:0000313" key="10">
    <source>
        <dbReference type="Ensembl" id="ENSAMEP00000002695.2"/>
    </source>
</evidence>
<dbReference type="GO" id="GO:0048536">
    <property type="term" value="P:spleen development"/>
    <property type="evidence" value="ECO:0007669"/>
    <property type="project" value="Ensembl"/>
</dbReference>
<feature type="compositionally biased region" description="Basic and acidic residues" evidence="9">
    <location>
        <begin position="72"/>
        <end position="81"/>
    </location>
</feature>
<dbReference type="eggNOG" id="ENOG502RBD3">
    <property type="taxonomic scope" value="Eukaryota"/>
</dbReference>
<dbReference type="OrthoDB" id="2314520at2759"/>
<evidence type="ECO:0000256" key="3">
    <source>
        <dbReference type="ARBA" id="ARBA00006332"/>
    </source>
</evidence>
<accession>G1L729</accession>
<dbReference type="CTD" id="80169"/>
<dbReference type="GO" id="GO:1990879">
    <property type="term" value="C:CST complex"/>
    <property type="evidence" value="ECO:0007669"/>
    <property type="project" value="Ensembl"/>
</dbReference>
<evidence type="ECO:0000256" key="9">
    <source>
        <dbReference type="SAM" id="MobiDB-lite"/>
    </source>
</evidence>
<dbReference type="GO" id="GO:0006974">
    <property type="term" value="P:DNA damage response"/>
    <property type="evidence" value="ECO:0007669"/>
    <property type="project" value="Ensembl"/>
</dbReference>
<evidence type="ECO:0000256" key="6">
    <source>
        <dbReference type="ARBA" id="ARBA00022895"/>
    </source>
</evidence>
<comment type="similarity">
    <text evidence="3">Belongs to the CTC1 family.</text>
</comment>
<evidence type="ECO:0000256" key="4">
    <source>
        <dbReference type="ARBA" id="ARBA00016175"/>
    </source>
</evidence>
<dbReference type="InterPro" id="IPR042617">
    <property type="entry name" value="CTC1-like"/>
</dbReference>
<keyword evidence="7" id="KW-0238">DNA-binding</keyword>
<keyword evidence="11" id="KW-1185">Reference proteome</keyword>
<dbReference type="GO" id="GO:0010389">
    <property type="term" value="P:regulation of G2/M transition of mitotic cell cycle"/>
    <property type="evidence" value="ECO:0007669"/>
    <property type="project" value="Ensembl"/>
</dbReference>
<reference evidence="10" key="3">
    <citation type="submission" date="2025-09" db="UniProtKB">
        <authorList>
            <consortium name="Ensembl"/>
        </authorList>
    </citation>
    <scope>IDENTIFICATION</scope>
</reference>
<name>G1L729_AILME</name>
<dbReference type="STRING" id="9646.ENSAMEP00000002695"/>
<dbReference type="GO" id="GO:0005654">
    <property type="term" value="C:nucleoplasm"/>
    <property type="evidence" value="ECO:0007669"/>
    <property type="project" value="Ensembl"/>
</dbReference>
<proteinExistence type="inferred from homology"/>
<dbReference type="GO" id="GO:0071425">
    <property type="term" value="P:hematopoietic stem cell proliferation"/>
    <property type="evidence" value="ECO:0007669"/>
    <property type="project" value="Ensembl"/>
</dbReference>
<evidence type="ECO:0000256" key="8">
    <source>
        <dbReference type="ARBA" id="ARBA00023242"/>
    </source>
</evidence>
<evidence type="ECO:0000256" key="7">
    <source>
        <dbReference type="ARBA" id="ARBA00023125"/>
    </source>
</evidence>
<sequence>MERCLGATNQAGCVRAPELPPPRARARDARQEDIAEGSGAAGVGGAAAVAAHRGPEDAGGRSRSAAAPTDDVTERPSREPWRGGCSRALPGRSLGRIMEANPAPAPDSEQAWLEAAQTFIHETLCPAGSEPDVQLTQSVIDCVKTTWLSQGKNQGFPLPLSYSFVSVQDLKTHQNLPCCSHLSWSSSAYEAWAQEAGPNGTPLPREQLLLLGTLTDLSGDLEQESRKGDLYVKDNTGVLTCELIDLDLSWLGHLFLFPNWSYLPPARWNSSGEGHLELLSAPVPVCPSTTSPGPPTPLPVLYPETASRLLRHRGKLRGVQPNLAGKLVRVSALVRSQKKAHFVLSLGSGSSPAGSHVSVVVQIPAQLVWHRALWAGRSYVLTALRVVRIRGHCYRVWTTSPSSHLLPLKPECVRELELELDGPLLEADPAPSSSQDGDREPALIRHSTLLSYTGKVTGVLSQPAGLYEVDGQLALCLAYQQFHSLRKVVRPGVSLELQDVHLLQSVGGGTRRPVLAPCLHGAILLRGFSCQKPENQSFYQAQGASLFEQLIWERQLGLPLYLWATRALEELACKLCPHMLRHHQLLQHSSPGNPSPGLQLLAPVLDVLAPPGSTRRNAHKEILEEPHHCPLQKYTRLQTPCSFPTLATLKEEGRCRAWAAFDPKTLLPLPESSHLTSCQLNQRVSWSWLSLLPATSHPAQILIGVLAASSHKGCLQLRDKSGSLPCLILAKHCQPITDSRFIGCLVRTEKFQLVIERNVRSNFPSYKELNMTGFIQKQQARVYIQFFLADALILPVPRPLLHSATSLTPQAEPTLPDGPHVEQSRLFLLSHKEALMKRNFCVPPGANPEVPKPILSFCVSGSWLGGTQRKDGTAWGPPEPKGDENKDQKVLLVFRGSSVRWFELLHPGYVYRLVAPGPPTPLLFEEGGPSCIPQRALELAGCASCLTVQDEWTLELESGPDFPAGPDTSKALPKTSLDDLLSGNSSDSLVSFSAEILSRTLCEPLPAPFWAKPGGSRTSRASVKLTVAVEAADCQSRPHLDIYIKEPHLPPPLGLLPGARVHFSQLEKKISRCHNIYCCFRPSTYLQVLSFPPETTISAPLPHIFLAELLQGGRAPFQASASCHIVSVFSLQLLWVCAHCTSLCPQGRCTRQGSTCPTQTSVSQASIRLLVEDGTAEAVVTCRNHHVATALGLCPSEWTSLLESVRGPGKVALQFTGPGAQPESSAKVDEPLTLFLRTLCTSFSVLRPVVLSFELERKPTMVTPLEPPRLQRFQCGELTLLTRVNPKIRLSCLSIQEPKHPSSLGAFSLSC</sequence>
<dbReference type="KEGG" id="aml:100478589"/>
<dbReference type="Pfam" id="PF15489">
    <property type="entry name" value="CTC1"/>
    <property type="match status" value="1"/>
</dbReference>
<dbReference type="GO" id="GO:0048538">
    <property type="term" value="P:thymus development"/>
    <property type="evidence" value="ECO:0007669"/>
    <property type="project" value="Ensembl"/>
</dbReference>
<dbReference type="PANTHER" id="PTHR14865:SF2">
    <property type="entry name" value="CST COMPLEX SUBUNIT CTC1"/>
    <property type="match status" value="1"/>
</dbReference>
<keyword evidence="5" id="KW-0158">Chromosome</keyword>
<dbReference type="GO" id="GO:0032211">
    <property type="term" value="P:negative regulation of telomere maintenance via telomerase"/>
    <property type="evidence" value="ECO:0007669"/>
    <property type="project" value="Ensembl"/>
</dbReference>
<dbReference type="InParanoid" id="G1L729"/>
<protein>
    <recommendedName>
        <fullName evidence="4">CST complex subunit CTC1</fullName>
    </recommendedName>
</protein>
<comment type="subcellular location">
    <subcellularLocation>
        <location evidence="2">Chromosome</location>
        <location evidence="2">Telomere</location>
    </subcellularLocation>
    <subcellularLocation>
        <location evidence="1">Nucleus</location>
    </subcellularLocation>
</comment>
<dbReference type="Ensembl" id="ENSAMET00000002810.2">
    <property type="protein sequence ID" value="ENSAMEP00000002695.2"/>
    <property type="gene ID" value="ENSAMEG00000002560.2"/>
</dbReference>
<dbReference type="GO" id="GO:0010833">
    <property type="term" value="P:telomere maintenance via telomere lengthening"/>
    <property type="evidence" value="ECO:0007669"/>
    <property type="project" value="Ensembl"/>
</dbReference>